<protein>
    <recommendedName>
        <fullName evidence="5">DUF883 domain-containing protein</fullName>
    </recommendedName>
</protein>
<evidence type="ECO:0000313" key="4">
    <source>
        <dbReference type="Proteomes" id="UP000034228"/>
    </source>
</evidence>
<keyword evidence="4" id="KW-1185">Reference proteome</keyword>
<evidence type="ECO:0000256" key="2">
    <source>
        <dbReference type="SAM" id="Phobius"/>
    </source>
</evidence>
<organism evidence="3 4">
    <name type="scientific">Arsukibacterium ikkense</name>
    <dbReference type="NCBI Taxonomy" id="336831"/>
    <lineage>
        <taxon>Bacteria</taxon>
        <taxon>Pseudomonadati</taxon>
        <taxon>Pseudomonadota</taxon>
        <taxon>Gammaproteobacteria</taxon>
        <taxon>Chromatiales</taxon>
        <taxon>Chromatiaceae</taxon>
        <taxon>Arsukibacterium</taxon>
    </lineage>
</organism>
<keyword evidence="2" id="KW-0812">Transmembrane</keyword>
<dbReference type="AlphaFoldDB" id="A0A0M2V2Z9"/>
<accession>A0A0M2V2Z9</accession>
<feature type="transmembrane region" description="Helical" evidence="2">
    <location>
        <begin position="67"/>
        <end position="85"/>
    </location>
</feature>
<evidence type="ECO:0000313" key="3">
    <source>
        <dbReference type="EMBL" id="KKO45207.1"/>
    </source>
</evidence>
<gene>
    <name evidence="3" type="ORF">WG68_11865</name>
</gene>
<feature type="region of interest" description="Disordered" evidence="1">
    <location>
        <begin position="1"/>
        <end position="25"/>
    </location>
</feature>
<keyword evidence="2" id="KW-0472">Membrane</keyword>
<sequence>MHKAIDNASAAASPALKQMTNSAHNTVNKMTDGAHYAADAISHKGEQLHNLQQQLTKSTRSRVRSNPLLAIGLAVAGGLLLSWWLNRPRRRPDAS</sequence>
<proteinExistence type="predicted"/>
<dbReference type="EMBL" id="LAHO01000011">
    <property type="protein sequence ID" value="KKO45207.1"/>
    <property type="molecule type" value="Genomic_DNA"/>
</dbReference>
<comment type="caution">
    <text evidence="3">The sequence shown here is derived from an EMBL/GenBank/DDBJ whole genome shotgun (WGS) entry which is preliminary data.</text>
</comment>
<keyword evidence="2" id="KW-1133">Transmembrane helix</keyword>
<dbReference type="STRING" id="336831.WG68_11865"/>
<name>A0A0M2V2Z9_9GAMM</name>
<evidence type="ECO:0008006" key="5">
    <source>
        <dbReference type="Google" id="ProtNLM"/>
    </source>
</evidence>
<reference evidence="3 4" key="1">
    <citation type="submission" date="2015-03" db="EMBL/GenBank/DDBJ databases">
        <title>Draft genome sequences of two protease-producing strains of Arsukibacterium isolated from two cold and alkaline environments.</title>
        <authorList>
            <person name="Lylloff J.E."/>
            <person name="Skov L.B."/>
            <person name="Jepsen M."/>
            <person name="Hallin P.F."/>
            <person name="Sorensen S.J."/>
            <person name="Stougaard P."/>
            <person name="Glaring M.A."/>
        </authorList>
    </citation>
    <scope>NUCLEOTIDE SEQUENCE [LARGE SCALE GENOMIC DNA]</scope>
    <source>
        <strain evidence="3 4">GCM72</strain>
    </source>
</reference>
<dbReference type="Proteomes" id="UP000034228">
    <property type="component" value="Unassembled WGS sequence"/>
</dbReference>
<evidence type="ECO:0000256" key="1">
    <source>
        <dbReference type="SAM" id="MobiDB-lite"/>
    </source>
</evidence>